<feature type="signal peptide" evidence="1">
    <location>
        <begin position="1"/>
        <end position="18"/>
    </location>
</feature>
<feature type="chain" id="PRO_5020872763" evidence="1">
    <location>
        <begin position="19"/>
        <end position="418"/>
    </location>
</feature>
<dbReference type="Pfam" id="PF14356">
    <property type="entry name" value="DUF4403"/>
    <property type="match status" value="1"/>
</dbReference>
<reference evidence="2 3" key="1">
    <citation type="submission" date="2019-02" db="EMBL/GenBank/DDBJ databases">
        <title>Genome of a new Bacteroidetes strain.</title>
        <authorList>
            <person name="Pitt A."/>
        </authorList>
    </citation>
    <scope>NUCLEOTIDE SEQUENCE [LARGE SCALE GENOMIC DNA]</scope>
    <source>
        <strain evidence="2 3">103A-SOEBACH</strain>
    </source>
</reference>
<keyword evidence="3" id="KW-1185">Reference proteome</keyword>
<proteinExistence type="predicted"/>
<dbReference type="EMBL" id="SEWY01000003">
    <property type="protein sequence ID" value="TBH73152.1"/>
    <property type="molecule type" value="Genomic_DNA"/>
</dbReference>
<evidence type="ECO:0000313" key="3">
    <source>
        <dbReference type="Proteomes" id="UP000293583"/>
    </source>
</evidence>
<sequence length="418" mass="46044">MRIYLLFLLVLISSCAKTIVPAQIAEKSVYVDRFPAIKSGLTTIDFSLSYDSLFSLSQLKPGSVLYQNTAGSSTIDFPLDVRLLAPIQLQAIQKDHISLSLPVRMVAKPELAGISAGTVSGDLAMKVQLKWNLASINSLQVKEVAYDYQWIQKPSVKVMGFPVNVSGVVDQLLNQKKALILAQMQEQLNASIKKIATKPFAFESFFTDSPSGYRIEPAVSSALDLRDLSFEQTSIKGQLRYMGGFKVVSGQNNSSTLFIPVKDLPGAGKPMLPFQFQLSGPELIAAIKESNPSWKGNGAFVFQKEGLGFQLAQFKGKSSQLAIDFDLVIYPDNSVGIQVKETRLQKLSFPASLFKGRIQKKLQSQAAAFRFQSKQILNRLPSSISLAKNGRVRFQKIYFDSSSVLFEGAFEGNWSLAK</sequence>
<organism evidence="2 3">
    <name type="scientific">Aquirufa antheringensis</name>
    <dbReference type="NCBI Taxonomy" id="2516559"/>
    <lineage>
        <taxon>Bacteria</taxon>
        <taxon>Pseudomonadati</taxon>
        <taxon>Bacteroidota</taxon>
        <taxon>Cytophagia</taxon>
        <taxon>Cytophagales</taxon>
        <taxon>Flectobacillaceae</taxon>
        <taxon>Aquirufa</taxon>
    </lineage>
</organism>
<dbReference type="InterPro" id="IPR025515">
    <property type="entry name" value="DUF4403"/>
</dbReference>
<dbReference type="AlphaFoldDB" id="A0A4Q9BAM6"/>
<dbReference type="RefSeq" id="WP_130923285.1">
    <property type="nucleotide sequence ID" value="NZ_JAANOM010000003.1"/>
</dbReference>
<protein>
    <submittedName>
        <fullName evidence="2">DUF4403 family protein</fullName>
    </submittedName>
</protein>
<gene>
    <name evidence="2" type="ORF">EWU20_07185</name>
</gene>
<accession>A0A4Q9BAM6</accession>
<evidence type="ECO:0000256" key="1">
    <source>
        <dbReference type="SAM" id="SignalP"/>
    </source>
</evidence>
<keyword evidence="1" id="KW-0732">Signal</keyword>
<dbReference type="Proteomes" id="UP000293583">
    <property type="component" value="Unassembled WGS sequence"/>
</dbReference>
<dbReference type="OrthoDB" id="966009at2"/>
<comment type="caution">
    <text evidence="2">The sequence shown here is derived from an EMBL/GenBank/DDBJ whole genome shotgun (WGS) entry which is preliminary data.</text>
</comment>
<evidence type="ECO:0000313" key="2">
    <source>
        <dbReference type="EMBL" id="TBH73152.1"/>
    </source>
</evidence>
<name>A0A4Q9BAM6_9BACT</name>
<dbReference type="PROSITE" id="PS51257">
    <property type="entry name" value="PROKAR_LIPOPROTEIN"/>
    <property type="match status" value="1"/>
</dbReference>